<dbReference type="SUPFAM" id="SSF46785">
    <property type="entry name" value="Winged helix' DNA-binding domain"/>
    <property type="match status" value="1"/>
</dbReference>
<keyword evidence="2" id="KW-0238">DNA-binding</keyword>
<geneLocation type="plasmid" evidence="6 7">
    <name>2</name>
</geneLocation>
<evidence type="ECO:0000256" key="3">
    <source>
        <dbReference type="ARBA" id="ARBA00023163"/>
    </source>
</evidence>
<keyword evidence="6" id="KW-0614">Plasmid</keyword>
<protein>
    <submittedName>
        <fullName evidence="6">GntR family transcriptional regulator</fullName>
    </submittedName>
</protein>
<dbReference type="Gene3D" id="1.10.10.10">
    <property type="entry name" value="Winged helix-like DNA-binding domain superfamily/Winged helix DNA-binding domain"/>
    <property type="match status" value="1"/>
</dbReference>
<proteinExistence type="predicted"/>
<dbReference type="InterPro" id="IPR000524">
    <property type="entry name" value="Tscrpt_reg_HTH_GntR"/>
</dbReference>
<evidence type="ECO:0000256" key="2">
    <source>
        <dbReference type="ARBA" id="ARBA00023125"/>
    </source>
</evidence>
<dbReference type="EMBL" id="LR215032">
    <property type="protein sequence ID" value="VEU73004.1"/>
    <property type="molecule type" value="Genomic_DNA"/>
</dbReference>
<dbReference type="Proteomes" id="UP000289862">
    <property type="component" value="Plasmid 2"/>
</dbReference>
<dbReference type="KEGG" id="mgal:NCTC10186_00812"/>
<dbReference type="CDD" id="cd07377">
    <property type="entry name" value="WHTH_GntR"/>
    <property type="match status" value="1"/>
</dbReference>
<dbReference type="AlphaFoldDB" id="A0A449B0P1"/>
<keyword evidence="3" id="KW-0804">Transcription</keyword>
<organism evidence="6 7">
    <name type="scientific">Mycoplasmopsis gallopavonis</name>
    <dbReference type="NCBI Taxonomy" id="76629"/>
    <lineage>
        <taxon>Bacteria</taxon>
        <taxon>Bacillati</taxon>
        <taxon>Mycoplasmatota</taxon>
        <taxon>Mycoplasmoidales</taxon>
        <taxon>Metamycoplasmataceae</taxon>
        <taxon>Mycoplasmopsis</taxon>
    </lineage>
</organism>
<dbReference type="KEGG" id="mgal:NCTC10186_00491"/>
<dbReference type="InterPro" id="IPR036390">
    <property type="entry name" value="WH_DNA-bd_sf"/>
</dbReference>
<dbReference type="Pfam" id="PF00392">
    <property type="entry name" value="GntR"/>
    <property type="match status" value="1"/>
</dbReference>
<reference evidence="6 7" key="1">
    <citation type="submission" date="2019-01" db="EMBL/GenBank/DDBJ databases">
        <authorList>
            <consortium name="Pathogen Informatics"/>
        </authorList>
    </citation>
    <scope>NUCLEOTIDE SEQUENCE [LARGE SCALE GENOMIC DNA]</scope>
    <source>
        <strain evidence="6 7">NCTC10186</strain>
        <plasmid evidence="7">2</plasmid>
    </source>
</reference>
<evidence type="ECO:0000259" key="4">
    <source>
        <dbReference type="PROSITE" id="PS50949"/>
    </source>
</evidence>
<keyword evidence="1" id="KW-0805">Transcription regulation</keyword>
<dbReference type="InterPro" id="IPR036388">
    <property type="entry name" value="WH-like_DNA-bd_sf"/>
</dbReference>
<accession>A0A449B0P1</accession>
<dbReference type="GO" id="GO:0003700">
    <property type="term" value="F:DNA-binding transcription factor activity"/>
    <property type="evidence" value="ECO:0007669"/>
    <property type="project" value="InterPro"/>
</dbReference>
<gene>
    <name evidence="5" type="ORF">NCTC10186_00491</name>
    <name evidence="6" type="ORF">NCTC10186_00812</name>
</gene>
<keyword evidence="7" id="KW-1185">Reference proteome</keyword>
<evidence type="ECO:0000313" key="7">
    <source>
        <dbReference type="Proteomes" id="UP000289862"/>
    </source>
</evidence>
<feature type="domain" description="HTH gntR-type" evidence="4">
    <location>
        <begin position="1"/>
        <end position="58"/>
    </location>
</feature>
<dbReference type="GO" id="GO:0003677">
    <property type="term" value="F:DNA binding"/>
    <property type="evidence" value="ECO:0007669"/>
    <property type="project" value="UniProtKB-KW"/>
</dbReference>
<name>A0A449B0P1_9BACT</name>
<evidence type="ECO:0000313" key="6">
    <source>
        <dbReference type="EMBL" id="VEU73304.1"/>
    </source>
</evidence>
<dbReference type="EMBL" id="LR215032">
    <property type="protein sequence ID" value="VEU73304.1"/>
    <property type="molecule type" value="Genomic_DNA"/>
</dbReference>
<evidence type="ECO:0000313" key="5">
    <source>
        <dbReference type="EMBL" id="VEU73004.1"/>
    </source>
</evidence>
<sequence>MDLIQSGRIPVNKIMPSEHQLMHKFDCSRNVVVSAYQKLESLGAAYSISKRGHFVAENFHNLIKPVSFLFESDRQVGDEVLDPVTLPEWTTKKRIIFIDGFRTFRKKYYKNQELIAESEIYLSLKNVDLYEPVDISKPIVDILLAKNELTNVVYEVTLVEKEMFGYNLVPVIRFFGYDIDSISIAGMFYIHPKHFKFYHQEFSLTS</sequence>
<dbReference type="PROSITE" id="PS50949">
    <property type="entry name" value="HTH_GNTR"/>
    <property type="match status" value="1"/>
</dbReference>
<evidence type="ECO:0000256" key="1">
    <source>
        <dbReference type="ARBA" id="ARBA00023015"/>
    </source>
</evidence>